<keyword evidence="3" id="KW-0560">Oxidoreductase</keyword>
<dbReference type="PANTHER" id="PTHR46720">
    <property type="entry name" value="HYDROXYLASE, PUTATIVE (AFU_ORTHOLOGUE AFUA_3G01460)-RELATED"/>
    <property type="match status" value="1"/>
</dbReference>
<evidence type="ECO:0000256" key="4">
    <source>
        <dbReference type="SAM" id="Phobius"/>
    </source>
</evidence>
<dbReference type="PANTHER" id="PTHR46720:SF3">
    <property type="entry name" value="FAD-BINDING DOMAIN-CONTAINING PROTEIN-RELATED"/>
    <property type="match status" value="1"/>
</dbReference>
<keyword evidence="2" id="KW-0274">FAD</keyword>
<evidence type="ECO:0000313" key="6">
    <source>
        <dbReference type="EMBL" id="CAA7270201.1"/>
    </source>
</evidence>
<dbReference type="PRINTS" id="PR00420">
    <property type="entry name" value="RNGMNOXGNASE"/>
</dbReference>
<keyword evidence="7" id="KW-1185">Reference proteome</keyword>
<dbReference type="OrthoDB" id="417877at2759"/>
<evidence type="ECO:0000259" key="5">
    <source>
        <dbReference type="Pfam" id="PF01494"/>
    </source>
</evidence>
<name>A0A8S0XZX4_CYCAE</name>
<dbReference type="Proteomes" id="UP000467700">
    <property type="component" value="Unassembled WGS sequence"/>
</dbReference>
<comment type="caution">
    <text evidence="6">The sequence shown here is derived from an EMBL/GenBank/DDBJ whole genome shotgun (WGS) entry which is preliminary data.</text>
</comment>
<evidence type="ECO:0000313" key="7">
    <source>
        <dbReference type="Proteomes" id="UP000467700"/>
    </source>
</evidence>
<dbReference type="InterPro" id="IPR036188">
    <property type="entry name" value="FAD/NAD-bd_sf"/>
</dbReference>
<dbReference type="GO" id="GO:0071949">
    <property type="term" value="F:FAD binding"/>
    <property type="evidence" value="ECO:0007669"/>
    <property type="project" value="InterPro"/>
</dbReference>
<dbReference type="InterPro" id="IPR002938">
    <property type="entry name" value="FAD-bd"/>
</dbReference>
<dbReference type="InterPro" id="IPR051104">
    <property type="entry name" value="FAD_monoxygenase"/>
</dbReference>
<dbReference type="SUPFAM" id="SSF51905">
    <property type="entry name" value="FAD/NAD(P)-binding domain"/>
    <property type="match status" value="1"/>
</dbReference>
<dbReference type="Pfam" id="PF01494">
    <property type="entry name" value="FAD_binding_3"/>
    <property type="match status" value="2"/>
</dbReference>
<dbReference type="EMBL" id="CACVBS010000087">
    <property type="protein sequence ID" value="CAA7270201.1"/>
    <property type="molecule type" value="Genomic_DNA"/>
</dbReference>
<dbReference type="SUPFAM" id="SSF54373">
    <property type="entry name" value="FAD-linked reductases, C-terminal domain"/>
    <property type="match status" value="1"/>
</dbReference>
<proteinExistence type="predicted"/>
<feature type="domain" description="FAD-binding" evidence="5">
    <location>
        <begin position="14"/>
        <end position="185"/>
    </location>
</feature>
<accession>A0A8S0XZX4</accession>
<evidence type="ECO:0000256" key="2">
    <source>
        <dbReference type="ARBA" id="ARBA00022827"/>
    </source>
</evidence>
<feature type="transmembrane region" description="Helical" evidence="4">
    <location>
        <begin position="12"/>
        <end position="31"/>
    </location>
</feature>
<keyword evidence="4" id="KW-0472">Membrane</keyword>
<keyword evidence="4" id="KW-0812">Transmembrane</keyword>
<evidence type="ECO:0000256" key="1">
    <source>
        <dbReference type="ARBA" id="ARBA00022630"/>
    </source>
</evidence>
<dbReference type="GO" id="GO:0044550">
    <property type="term" value="P:secondary metabolite biosynthetic process"/>
    <property type="evidence" value="ECO:0007669"/>
    <property type="project" value="TreeGrafter"/>
</dbReference>
<sequence>MLTPADPKSKPKLRIAIIGGGIGGLTLAVALCQMKLDNYVVVDLYESTAKLMQVGAGISFWPRGWEVIECMGLGEPLRKHLSPGQGTTPDELQTVLKLRKGDQNPGAHLVDIKMKGGGYSFHRADVQDVLLAHLSPCVTLHLSHRLGSYKQVDDHLELGFKDGKTATCDFLIGADGVNSAVRRSMLTNGRDDLTQAEKEALYKPVWTGGVTYRALIDAEVVRKEMPNHSVFESPILYGGKNKHVILYAISGGKIINAVPFFIDPTKDGTQYEGQVVVEETTDDIPAVYAGWEDEVQIIIKNITKASRWAIQQVKPLDSYVSGRVGLLGDAAHAMPPHLGNGAGQAIEDAFILANLISKDVRSPNPNPARALEVYDTIRQPFGNFVARASKHQGNLDDFVVPGFEDLKEGQELPPETLKKHGEALDKGWEWTWTTSLMGDLEKALAML</sequence>
<keyword evidence="1" id="KW-0285">Flavoprotein</keyword>
<dbReference type="AlphaFoldDB" id="A0A8S0XZX4"/>
<protein>
    <recommendedName>
        <fullName evidence="5">FAD-binding domain-containing protein</fullName>
    </recommendedName>
</protein>
<dbReference type="GO" id="GO:0016491">
    <property type="term" value="F:oxidoreductase activity"/>
    <property type="evidence" value="ECO:0007669"/>
    <property type="project" value="UniProtKB-KW"/>
</dbReference>
<organism evidence="6 7">
    <name type="scientific">Cyclocybe aegerita</name>
    <name type="common">Black poplar mushroom</name>
    <name type="synonym">Agrocybe aegerita</name>
    <dbReference type="NCBI Taxonomy" id="1973307"/>
    <lineage>
        <taxon>Eukaryota</taxon>
        <taxon>Fungi</taxon>
        <taxon>Dikarya</taxon>
        <taxon>Basidiomycota</taxon>
        <taxon>Agaricomycotina</taxon>
        <taxon>Agaricomycetes</taxon>
        <taxon>Agaricomycetidae</taxon>
        <taxon>Agaricales</taxon>
        <taxon>Agaricineae</taxon>
        <taxon>Bolbitiaceae</taxon>
        <taxon>Cyclocybe</taxon>
    </lineage>
</organism>
<keyword evidence="4" id="KW-1133">Transmembrane helix</keyword>
<feature type="domain" description="FAD-binding" evidence="5">
    <location>
        <begin position="297"/>
        <end position="387"/>
    </location>
</feature>
<dbReference type="Gene3D" id="3.50.50.60">
    <property type="entry name" value="FAD/NAD(P)-binding domain"/>
    <property type="match status" value="1"/>
</dbReference>
<evidence type="ECO:0000256" key="3">
    <source>
        <dbReference type="ARBA" id="ARBA00023002"/>
    </source>
</evidence>
<gene>
    <name evidence="6" type="ORF">AAE3_LOCUS12436</name>
</gene>
<reference evidence="6 7" key="1">
    <citation type="submission" date="2020-01" db="EMBL/GenBank/DDBJ databases">
        <authorList>
            <person name="Gupta K D."/>
        </authorList>
    </citation>
    <scope>NUCLEOTIDE SEQUENCE [LARGE SCALE GENOMIC DNA]</scope>
</reference>